<name>A0ABV8FFB5_9ACTN</name>
<accession>A0ABV8FFB5</accession>
<organism evidence="2 3">
    <name type="scientific">Nocardiopsis sediminis</name>
    <dbReference type="NCBI Taxonomy" id="1778267"/>
    <lineage>
        <taxon>Bacteria</taxon>
        <taxon>Bacillati</taxon>
        <taxon>Actinomycetota</taxon>
        <taxon>Actinomycetes</taxon>
        <taxon>Streptosporangiales</taxon>
        <taxon>Nocardiopsidaceae</taxon>
        <taxon>Nocardiopsis</taxon>
    </lineage>
</organism>
<proteinExistence type="predicted"/>
<evidence type="ECO:0000259" key="1">
    <source>
        <dbReference type="Pfam" id="PF04149"/>
    </source>
</evidence>
<protein>
    <submittedName>
        <fullName evidence="2">DUF397 domain-containing protein</fullName>
    </submittedName>
</protein>
<reference evidence="3" key="1">
    <citation type="journal article" date="2019" name="Int. J. Syst. Evol. Microbiol.">
        <title>The Global Catalogue of Microorganisms (GCM) 10K type strain sequencing project: providing services to taxonomists for standard genome sequencing and annotation.</title>
        <authorList>
            <consortium name="The Broad Institute Genomics Platform"/>
            <consortium name="The Broad Institute Genome Sequencing Center for Infectious Disease"/>
            <person name="Wu L."/>
            <person name="Ma J."/>
        </authorList>
    </citation>
    <scope>NUCLEOTIDE SEQUENCE [LARGE SCALE GENOMIC DNA]</scope>
    <source>
        <strain evidence="3">TBRC 1826</strain>
    </source>
</reference>
<dbReference type="RefSeq" id="WP_378529671.1">
    <property type="nucleotide sequence ID" value="NZ_JBHSBH010000003.1"/>
</dbReference>
<dbReference type="Pfam" id="PF04149">
    <property type="entry name" value="DUF397"/>
    <property type="match status" value="1"/>
</dbReference>
<dbReference type="EMBL" id="JBHSBH010000003">
    <property type="protein sequence ID" value="MFC3994821.1"/>
    <property type="molecule type" value="Genomic_DNA"/>
</dbReference>
<dbReference type="InterPro" id="IPR007278">
    <property type="entry name" value="DUF397"/>
</dbReference>
<comment type="caution">
    <text evidence="2">The sequence shown here is derived from an EMBL/GenBank/DDBJ whole genome shotgun (WGS) entry which is preliminary data.</text>
</comment>
<sequence length="63" mass="6824">MPDSPLTFRKSSYSSAWGQDCVEVAGGPDFSAVRDSQRPEAGHLLFSRSEFSAFLEVAKAGEL</sequence>
<dbReference type="Proteomes" id="UP001595847">
    <property type="component" value="Unassembled WGS sequence"/>
</dbReference>
<gene>
    <name evidence="2" type="ORF">ACFOVU_02780</name>
</gene>
<evidence type="ECO:0000313" key="3">
    <source>
        <dbReference type="Proteomes" id="UP001595847"/>
    </source>
</evidence>
<evidence type="ECO:0000313" key="2">
    <source>
        <dbReference type="EMBL" id="MFC3994821.1"/>
    </source>
</evidence>
<keyword evidence="3" id="KW-1185">Reference proteome</keyword>
<feature type="domain" description="DUF397" evidence="1">
    <location>
        <begin position="7"/>
        <end position="59"/>
    </location>
</feature>